<dbReference type="PANTHER" id="PTHR30055">
    <property type="entry name" value="HTH-TYPE TRANSCRIPTIONAL REGULATOR RUTR"/>
    <property type="match status" value="1"/>
</dbReference>
<accession>A0ABU4DNH4</accession>
<dbReference type="InterPro" id="IPR041483">
    <property type="entry name" value="TetR_C_34"/>
</dbReference>
<evidence type="ECO:0000259" key="3">
    <source>
        <dbReference type="PROSITE" id="PS50977"/>
    </source>
</evidence>
<keyword evidence="5" id="KW-1185">Reference proteome</keyword>
<dbReference type="PROSITE" id="PS50977">
    <property type="entry name" value="HTH_TETR_2"/>
    <property type="match status" value="1"/>
</dbReference>
<dbReference type="RefSeq" id="WP_317639220.1">
    <property type="nucleotide sequence ID" value="NZ_JAPMIV010000005.1"/>
</dbReference>
<evidence type="ECO:0000313" key="4">
    <source>
        <dbReference type="EMBL" id="MDV6373903.1"/>
    </source>
</evidence>
<evidence type="ECO:0000313" key="5">
    <source>
        <dbReference type="Proteomes" id="UP001276150"/>
    </source>
</evidence>
<dbReference type="Pfam" id="PF17929">
    <property type="entry name" value="TetR_C_34"/>
    <property type="match status" value="1"/>
</dbReference>
<evidence type="ECO:0000256" key="2">
    <source>
        <dbReference type="PROSITE-ProRule" id="PRU00335"/>
    </source>
</evidence>
<dbReference type="InterPro" id="IPR050109">
    <property type="entry name" value="HTH-type_TetR-like_transc_reg"/>
</dbReference>
<feature type="domain" description="HTH tetR-type" evidence="3">
    <location>
        <begin position="18"/>
        <end position="78"/>
    </location>
</feature>
<feature type="DNA-binding region" description="H-T-H motif" evidence="2">
    <location>
        <begin position="41"/>
        <end position="60"/>
    </location>
</feature>
<reference evidence="4 5" key="1">
    <citation type="submission" date="2022-11" db="EMBL/GenBank/DDBJ databases">
        <title>Deinococcus ZS9-10, Low Temperature and Draught-tolerating, UV-resistant Bacteria from Continental Antarctica.</title>
        <authorList>
            <person name="Cheng L."/>
        </authorList>
    </citation>
    <scope>NUCLEOTIDE SEQUENCE [LARGE SCALE GENOMIC DNA]</scope>
    <source>
        <strain evidence="4 5">ZS9-10</strain>
    </source>
</reference>
<proteinExistence type="predicted"/>
<dbReference type="Proteomes" id="UP001276150">
    <property type="component" value="Unassembled WGS sequence"/>
</dbReference>
<sequence length="233" mass="26272">MSSQLSRPARARSLAEKQQRRADILNAAQALWMTTPYPELSMSEVASAASLAKGTLYLYFDTKEELFLALVDRDLDLWIGRTCALLAERRPQTPPQLADVLVEALEDTRSLRRLLSLLGTVLEHRVGLEQLRDFRINLKAQLQHLLALMPVERRVGERVLRHLYALAIGWQHLAEQMETGPVREAQELAGMAQETFVMDGAFSARGLEMEMEDEFELAVRTMVSCLTPQAVLA</sequence>
<dbReference type="InterPro" id="IPR009057">
    <property type="entry name" value="Homeodomain-like_sf"/>
</dbReference>
<dbReference type="InterPro" id="IPR001647">
    <property type="entry name" value="HTH_TetR"/>
</dbReference>
<name>A0ABU4DNH4_9DEIO</name>
<dbReference type="PRINTS" id="PR00455">
    <property type="entry name" value="HTHTETR"/>
</dbReference>
<dbReference type="SUPFAM" id="SSF46689">
    <property type="entry name" value="Homeodomain-like"/>
    <property type="match status" value="1"/>
</dbReference>
<dbReference type="PANTHER" id="PTHR30055:SF178">
    <property type="entry name" value="POSSIBLE TRANSCRIPTIONAL REGULATORY PROTEIN"/>
    <property type="match status" value="1"/>
</dbReference>
<protein>
    <submittedName>
        <fullName evidence="4">TetR/AcrR family transcriptional regulator</fullName>
    </submittedName>
</protein>
<evidence type="ECO:0000256" key="1">
    <source>
        <dbReference type="ARBA" id="ARBA00023125"/>
    </source>
</evidence>
<gene>
    <name evidence="4" type="ORF">ORD21_04740</name>
</gene>
<dbReference type="EMBL" id="JAPMIV010000005">
    <property type="protein sequence ID" value="MDV6373903.1"/>
    <property type="molecule type" value="Genomic_DNA"/>
</dbReference>
<organism evidence="4 5">
    <name type="scientific">Deinococcus arenicola</name>
    <dbReference type="NCBI Taxonomy" id="2994950"/>
    <lineage>
        <taxon>Bacteria</taxon>
        <taxon>Thermotogati</taxon>
        <taxon>Deinococcota</taxon>
        <taxon>Deinococci</taxon>
        <taxon>Deinococcales</taxon>
        <taxon>Deinococcaceae</taxon>
        <taxon>Deinococcus</taxon>
    </lineage>
</organism>
<dbReference type="Pfam" id="PF00440">
    <property type="entry name" value="TetR_N"/>
    <property type="match status" value="1"/>
</dbReference>
<dbReference type="Gene3D" id="1.10.357.10">
    <property type="entry name" value="Tetracycline Repressor, domain 2"/>
    <property type="match status" value="1"/>
</dbReference>
<comment type="caution">
    <text evidence="4">The sequence shown here is derived from an EMBL/GenBank/DDBJ whole genome shotgun (WGS) entry which is preliminary data.</text>
</comment>
<keyword evidence="1 2" id="KW-0238">DNA-binding</keyword>